<dbReference type="GO" id="GO:0016491">
    <property type="term" value="F:oxidoreductase activity"/>
    <property type="evidence" value="ECO:0007669"/>
    <property type="project" value="InterPro"/>
</dbReference>
<feature type="domain" description="Enoyl reductase (ER)" evidence="1">
    <location>
        <begin position="17"/>
        <end position="341"/>
    </location>
</feature>
<dbReference type="AlphaFoldDB" id="A0A1M2V590"/>
<dbReference type="Pfam" id="PF00107">
    <property type="entry name" value="ADH_zinc_N"/>
    <property type="match status" value="1"/>
</dbReference>
<dbReference type="InterPro" id="IPR011032">
    <property type="entry name" value="GroES-like_sf"/>
</dbReference>
<dbReference type="SUPFAM" id="SSF51735">
    <property type="entry name" value="NAD(P)-binding Rossmann-fold domains"/>
    <property type="match status" value="1"/>
</dbReference>
<protein>
    <submittedName>
        <fullName evidence="2">Zinc-type alcohol dehydrogenase-like protein</fullName>
    </submittedName>
</protein>
<dbReference type="EMBL" id="MNAD01001651">
    <property type="protein sequence ID" value="OJT02687.1"/>
    <property type="molecule type" value="Genomic_DNA"/>
</dbReference>
<dbReference type="InterPro" id="IPR013154">
    <property type="entry name" value="ADH-like_N"/>
</dbReference>
<dbReference type="OrthoDB" id="9930022at2759"/>
<keyword evidence="3" id="KW-1185">Reference proteome</keyword>
<dbReference type="Gene3D" id="3.40.50.720">
    <property type="entry name" value="NAD(P)-binding Rossmann-like Domain"/>
    <property type="match status" value="1"/>
</dbReference>
<evidence type="ECO:0000313" key="3">
    <source>
        <dbReference type="Proteomes" id="UP000184267"/>
    </source>
</evidence>
<evidence type="ECO:0000259" key="1">
    <source>
        <dbReference type="SMART" id="SM00829"/>
    </source>
</evidence>
<dbReference type="SUPFAM" id="SSF50129">
    <property type="entry name" value="GroES-like"/>
    <property type="match status" value="1"/>
</dbReference>
<accession>A0A1M2V590</accession>
<dbReference type="PANTHER" id="PTHR45033">
    <property type="match status" value="1"/>
</dbReference>
<gene>
    <name evidence="2" type="ORF">TRAPUB_6761</name>
</gene>
<sequence length="346" mass="36710">MSIPQKTREYRLPKTDGFHNLTLTESPIPQLKATEVLVKVHAVSLNFRDLVIAQGKYMAGYKENVVPGSDLAGEIVALGAEVTGWSTGDRVSSNFATAHVFGDVTEEAKATALGAPIDGVLTEYKVLPAHALVRIPEHLTYEEASTLSCAAVTAYNALLGPNPLKGGDVVLVQGTGGVSIFGLQFAVVSGATVIATSSSDEKLKMATLLGAAHTINYKTTPNWAEEVLKITNGRGVDHILEVGGAGTIMQSMSAIRNGGTVSIIGFVAGQGDVTMLPLLVLAKAAIVRGILVGSREQFEKMNRLISANNLKPIVDKVFAFEDLRKAYEYQGSQQHVGKVVIKISKV</sequence>
<evidence type="ECO:0000313" key="2">
    <source>
        <dbReference type="EMBL" id="OJT02687.1"/>
    </source>
</evidence>
<dbReference type="InterPro" id="IPR036291">
    <property type="entry name" value="NAD(P)-bd_dom_sf"/>
</dbReference>
<comment type="caution">
    <text evidence="2">The sequence shown here is derived from an EMBL/GenBank/DDBJ whole genome shotgun (WGS) entry which is preliminary data.</text>
</comment>
<dbReference type="SMART" id="SM00829">
    <property type="entry name" value="PKS_ER"/>
    <property type="match status" value="1"/>
</dbReference>
<dbReference type="InterPro" id="IPR020843">
    <property type="entry name" value="ER"/>
</dbReference>
<proteinExistence type="predicted"/>
<dbReference type="Pfam" id="PF08240">
    <property type="entry name" value="ADH_N"/>
    <property type="match status" value="1"/>
</dbReference>
<dbReference type="Proteomes" id="UP000184267">
    <property type="component" value="Unassembled WGS sequence"/>
</dbReference>
<dbReference type="InterPro" id="IPR013149">
    <property type="entry name" value="ADH-like_C"/>
</dbReference>
<organism evidence="2 3">
    <name type="scientific">Trametes pubescens</name>
    <name type="common">White-rot fungus</name>
    <dbReference type="NCBI Taxonomy" id="154538"/>
    <lineage>
        <taxon>Eukaryota</taxon>
        <taxon>Fungi</taxon>
        <taxon>Dikarya</taxon>
        <taxon>Basidiomycota</taxon>
        <taxon>Agaricomycotina</taxon>
        <taxon>Agaricomycetes</taxon>
        <taxon>Polyporales</taxon>
        <taxon>Polyporaceae</taxon>
        <taxon>Trametes</taxon>
    </lineage>
</organism>
<dbReference type="CDD" id="cd08276">
    <property type="entry name" value="MDR7"/>
    <property type="match status" value="1"/>
</dbReference>
<dbReference type="InterPro" id="IPR052711">
    <property type="entry name" value="Zinc_ADH-like"/>
</dbReference>
<dbReference type="PANTHER" id="PTHR45033:SF2">
    <property type="entry name" value="ZINC-TYPE ALCOHOL DEHYDROGENASE-LIKE PROTEIN C1773.06C"/>
    <property type="match status" value="1"/>
</dbReference>
<name>A0A1M2V590_TRAPU</name>
<reference evidence="2 3" key="1">
    <citation type="submission" date="2016-10" db="EMBL/GenBank/DDBJ databases">
        <title>Genome sequence of the basidiomycete white-rot fungus Trametes pubescens.</title>
        <authorList>
            <person name="Makela M.R."/>
            <person name="Granchi Z."/>
            <person name="Peng M."/>
            <person name="De Vries R.P."/>
            <person name="Grigoriev I."/>
            <person name="Riley R."/>
            <person name="Hilden K."/>
        </authorList>
    </citation>
    <scope>NUCLEOTIDE SEQUENCE [LARGE SCALE GENOMIC DNA]</scope>
    <source>
        <strain evidence="2 3">FBCC735</strain>
    </source>
</reference>
<dbReference type="Gene3D" id="3.90.180.10">
    <property type="entry name" value="Medium-chain alcohol dehydrogenases, catalytic domain"/>
    <property type="match status" value="1"/>
</dbReference>
<dbReference type="STRING" id="154538.A0A1M2V590"/>
<dbReference type="OMA" id="MIASNKY"/>